<organism evidence="14 15">
    <name type="scientific">Panicum miliaceum</name>
    <name type="common">Proso millet</name>
    <name type="synonym">Broomcorn millet</name>
    <dbReference type="NCBI Taxonomy" id="4540"/>
    <lineage>
        <taxon>Eukaryota</taxon>
        <taxon>Viridiplantae</taxon>
        <taxon>Streptophyta</taxon>
        <taxon>Embryophyta</taxon>
        <taxon>Tracheophyta</taxon>
        <taxon>Spermatophyta</taxon>
        <taxon>Magnoliopsida</taxon>
        <taxon>Liliopsida</taxon>
        <taxon>Poales</taxon>
        <taxon>Poaceae</taxon>
        <taxon>PACMAD clade</taxon>
        <taxon>Panicoideae</taxon>
        <taxon>Panicodae</taxon>
        <taxon>Paniceae</taxon>
        <taxon>Panicinae</taxon>
        <taxon>Panicum</taxon>
        <taxon>Panicum sect. Panicum</taxon>
    </lineage>
</organism>
<dbReference type="SUPFAM" id="SSF57667">
    <property type="entry name" value="beta-beta-alpha zinc fingers"/>
    <property type="match status" value="1"/>
</dbReference>
<dbReference type="InterPro" id="IPR036236">
    <property type="entry name" value="Znf_C2H2_sf"/>
</dbReference>
<dbReference type="SMART" id="SM00614">
    <property type="entry name" value="ZnF_BED"/>
    <property type="match status" value="2"/>
</dbReference>
<keyword evidence="7" id="KW-0238">DNA-binding</keyword>
<sequence length="993" mass="111350">MAEENTQGQGQPRQRARTTMPPKPSAAWKSFTRFRDDDGNYKARCKRCQKVFAADARKNGTVTLWKHADQCKGRETAWGVVVKQIKLITTLVAYTCTGIAVRFTPADQIEEQQKRCAAYSQKALPFAITTFLAYVGAPSASSTKTTFKVAMAAFFLAVPADLVCMTRPPKWGSLLTYLSWFLLVLVSYLLLISFNEGYSYAILPVPIPVVIALLQLNRSSRALNRDIETGHLNADTEDETVPAVNTNNEADRDQSTDDEAVPAVNNTANNQEADQDLDGIFNSSAGIVNKKPDQHSEVQDWWEVKRHFGTCLRKQEERKAALLIAFGCQAAASISDDEVRWTRFARTMLGMMVVVVFSAMVVLGSVAEKKAIASAKDMEAEEDQSAQVQGQPGRRPRRVARRRSGVYEHFTRYSDGDGNDRARCRRCQLVLGASTRNGTSTLWTHVRICWGEEAAAAARRAPRPPVPGASPSRSRGSRGRRETDSASSADLARMIALHGYDPSFVEDGYFRSFVRRLNPEFEAPSRAAIEEMCDGIFDEARRELESRLRRAPGRVSLAVGKAKTPEAGEVIYIACHFIDDQWNLHKVVLDAFMDDAEHHIKDGPILGVCVFDGLVDVKLVISEHEDRLSMVAYDITDGDFHPELKNYIDQDINSDASKLSCTTATYVDAVLHSIARCLTWELKELNLTRQERLQLLSELDLDLEWAFDESWCATYCSLRKRGFTDQLCEVELLCKVWEQVYSGIQRISASTSPTSNLCLAELLKPREILHSELARVSGDDAELQERNDVLRRASNILDEAIQDSYLIWSVPLALDPRYKLRYIRFRFEKAFGSEAAKFVSEVTTKINNMYADYIKEYGADQSDSANPMSDTSSADPWDQEWNDHCRSEDVMAAAQSNSRNPETQTELDRYLQEDPLAPATKDFDVLKWWKAHSSEYPMVARMARDALAMPTCSKLSSDQLAQVRSILRGYSKKPYGDTTFSSSSSSEGGDMIR</sequence>
<dbReference type="SUPFAM" id="SSF53098">
    <property type="entry name" value="Ribonuclease H-like"/>
    <property type="match status" value="1"/>
</dbReference>
<evidence type="ECO:0000256" key="11">
    <source>
        <dbReference type="SAM" id="MobiDB-lite"/>
    </source>
</evidence>
<dbReference type="PANTHER" id="PTHR46481">
    <property type="entry name" value="ZINC FINGER BED DOMAIN-CONTAINING PROTEIN 4"/>
    <property type="match status" value="1"/>
</dbReference>
<feature type="region of interest" description="Disordered" evidence="11">
    <location>
        <begin position="230"/>
        <end position="259"/>
    </location>
</feature>
<evidence type="ECO:0000256" key="9">
    <source>
        <dbReference type="ARBA" id="ARBA00023242"/>
    </source>
</evidence>
<dbReference type="GO" id="GO:0003677">
    <property type="term" value="F:DNA binding"/>
    <property type="evidence" value="ECO:0007669"/>
    <property type="project" value="UniProtKB-KW"/>
</dbReference>
<comment type="caution">
    <text evidence="14">The sequence shown here is derived from an EMBL/GenBank/DDBJ whole genome shotgun (WGS) entry which is preliminary data.</text>
</comment>
<protein>
    <submittedName>
        <fullName evidence="14">Zinc finger BED domain-containing protein RICESLEEPER 1-like</fullName>
    </submittedName>
</protein>
<feature type="region of interest" description="Disordered" evidence="11">
    <location>
        <begin position="971"/>
        <end position="993"/>
    </location>
</feature>
<evidence type="ECO:0000313" key="14">
    <source>
        <dbReference type="EMBL" id="RLM60760.1"/>
    </source>
</evidence>
<feature type="region of interest" description="Disordered" evidence="11">
    <location>
        <begin position="861"/>
        <end position="881"/>
    </location>
</feature>
<evidence type="ECO:0000256" key="6">
    <source>
        <dbReference type="ARBA" id="ARBA00023015"/>
    </source>
</evidence>
<keyword evidence="6" id="KW-0805">Transcription regulation</keyword>
<dbReference type="InterPro" id="IPR052035">
    <property type="entry name" value="ZnF_BED_domain_contain"/>
</dbReference>
<evidence type="ECO:0000313" key="15">
    <source>
        <dbReference type="Proteomes" id="UP000275267"/>
    </source>
</evidence>
<feature type="transmembrane region" description="Helical" evidence="12">
    <location>
        <begin position="348"/>
        <end position="367"/>
    </location>
</feature>
<dbReference type="Proteomes" id="UP000275267">
    <property type="component" value="Unassembled WGS sequence"/>
</dbReference>
<dbReference type="Pfam" id="PF05699">
    <property type="entry name" value="Dimer_Tnp_hAT"/>
    <property type="match status" value="1"/>
</dbReference>
<name>A0A3L6PN38_PANMI</name>
<dbReference type="GO" id="GO:0046983">
    <property type="term" value="F:protein dimerization activity"/>
    <property type="evidence" value="ECO:0007669"/>
    <property type="project" value="InterPro"/>
</dbReference>
<gene>
    <name evidence="14" type="ORF">C2845_PM14G01550</name>
</gene>
<feature type="compositionally biased region" description="Polar residues" evidence="11">
    <location>
        <begin position="1"/>
        <end position="12"/>
    </location>
</feature>
<dbReference type="GO" id="GO:0008270">
    <property type="term" value="F:zinc ion binding"/>
    <property type="evidence" value="ECO:0007669"/>
    <property type="project" value="UniProtKB-KW"/>
</dbReference>
<dbReference type="InterPro" id="IPR025525">
    <property type="entry name" value="hAT-like_transposase_RNase-H"/>
</dbReference>
<keyword evidence="4 10" id="KW-0863">Zinc-finger</keyword>
<feature type="transmembrane region" description="Helical" evidence="12">
    <location>
        <begin position="171"/>
        <end position="191"/>
    </location>
</feature>
<feature type="domain" description="BED-type" evidence="13">
    <location>
        <begin position="401"/>
        <end position="456"/>
    </location>
</feature>
<feature type="region of interest" description="Disordered" evidence="11">
    <location>
        <begin position="378"/>
        <end position="401"/>
    </location>
</feature>
<proteinExistence type="predicted"/>
<evidence type="ECO:0000256" key="2">
    <source>
        <dbReference type="ARBA" id="ARBA00011738"/>
    </source>
</evidence>
<dbReference type="InterPro" id="IPR003656">
    <property type="entry name" value="Znf_BED"/>
</dbReference>
<feature type="compositionally biased region" description="Polar residues" evidence="11">
    <location>
        <begin position="861"/>
        <end position="874"/>
    </location>
</feature>
<dbReference type="PANTHER" id="PTHR46481:SF10">
    <property type="entry name" value="ZINC FINGER BED DOMAIN-CONTAINING PROTEIN 39"/>
    <property type="match status" value="1"/>
</dbReference>
<keyword evidence="12" id="KW-1133">Transmembrane helix</keyword>
<dbReference type="Pfam" id="PF14372">
    <property type="entry name" value="hAT-like_RNase-H"/>
    <property type="match status" value="1"/>
</dbReference>
<dbReference type="InterPro" id="IPR008906">
    <property type="entry name" value="HATC_C_dom"/>
</dbReference>
<dbReference type="AlphaFoldDB" id="A0A3L6PN38"/>
<evidence type="ECO:0000256" key="1">
    <source>
        <dbReference type="ARBA" id="ARBA00004123"/>
    </source>
</evidence>
<reference evidence="15" key="1">
    <citation type="journal article" date="2019" name="Nat. Commun.">
        <title>The genome of broomcorn millet.</title>
        <authorList>
            <person name="Zou C."/>
            <person name="Miki D."/>
            <person name="Li D."/>
            <person name="Tang Q."/>
            <person name="Xiao L."/>
            <person name="Rajput S."/>
            <person name="Deng P."/>
            <person name="Jia W."/>
            <person name="Huang R."/>
            <person name="Zhang M."/>
            <person name="Sun Y."/>
            <person name="Hu J."/>
            <person name="Fu X."/>
            <person name="Schnable P.S."/>
            <person name="Li F."/>
            <person name="Zhang H."/>
            <person name="Feng B."/>
            <person name="Zhu X."/>
            <person name="Liu R."/>
            <person name="Schnable J.C."/>
            <person name="Zhu J.-K."/>
            <person name="Zhang H."/>
        </authorList>
    </citation>
    <scope>NUCLEOTIDE SEQUENCE [LARGE SCALE GENOMIC DNA]</scope>
</reference>
<dbReference type="OrthoDB" id="1607513at2759"/>
<keyword evidence="12" id="KW-0812">Transmembrane</keyword>
<feature type="region of interest" description="Disordered" evidence="11">
    <location>
        <begin position="1"/>
        <end position="27"/>
    </location>
</feature>
<comment type="subcellular location">
    <subcellularLocation>
        <location evidence="1">Nucleus</location>
    </subcellularLocation>
</comment>
<keyword evidence="9" id="KW-0539">Nucleus</keyword>
<dbReference type="GO" id="GO:0009791">
    <property type="term" value="P:post-embryonic development"/>
    <property type="evidence" value="ECO:0007669"/>
    <property type="project" value="UniProtKB-ARBA"/>
</dbReference>
<evidence type="ECO:0000256" key="10">
    <source>
        <dbReference type="PROSITE-ProRule" id="PRU00027"/>
    </source>
</evidence>
<evidence type="ECO:0000256" key="5">
    <source>
        <dbReference type="ARBA" id="ARBA00022833"/>
    </source>
</evidence>
<dbReference type="PROSITE" id="PS50808">
    <property type="entry name" value="ZF_BED"/>
    <property type="match status" value="1"/>
</dbReference>
<dbReference type="InterPro" id="IPR012337">
    <property type="entry name" value="RNaseH-like_sf"/>
</dbReference>
<dbReference type="GO" id="GO:0005634">
    <property type="term" value="C:nucleus"/>
    <property type="evidence" value="ECO:0007669"/>
    <property type="project" value="UniProtKB-SubCell"/>
</dbReference>
<evidence type="ECO:0000256" key="12">
    <source>
        <dbReference type="SAM" id="Phobius"/>
    </source>
</evidence>
<comment type="subunit">
    <text evidence="2">Homodimer.</text>
</comment>
<keyword evidence="12" id="KW-0472">Membrane</keyword>
<evidence type="ECO:0000256" key="4">
    <source>
        <dbReference type="ARBA" id="ARBA00022771"/>
    </source>
</evidence>
<evidence type="ECO:0000256" key="7">
    <source>
        <dbReference type="ARBA" id="ARBA00023125"/>
    </source>
</evidence>
<keyword evidence="15" id="KW-1185">Reference proteome</keyword>
<keyword evidence="3" id="KW-0479">Metal-binding</keyword>
<accession>A0A3L6PN38</accession>
<evidence type="ECO:0000256" key="3">
    <source>
        <dbReference type="ARBA" id="ARBA00022723"/>
    </source>
</evidence>
<feature type="transmembrane region" description="Helical" evidence="12">
    <location>
        <begin position="197"/>
        <end position="216"/>
    </location>
</feature>
<evidence type="ECO:0000256" key="8">
    <source>
        <dbReference type="ARBA" id="ARBA00023163"/>
    </source>
</evidence>
<evidence type="ECO:0000259" key="13">
    <source>
        <dbReference type="PROSITE" id="PS50808"/>
    </source>
</evidence>
<feature type="region of interest" description="Disordered" evidence="11">
    <location>
        <begin position="457"/>
        <end position="487"/>
    </location>
</feature>
<keyword evidence="5" id="KW-0862">Zinc</keyword>
<dbReference type="EMBL" id="PQIB02000016">
    <property type="protein sequence ID" value="RLM60760.1"/>
    <property type="molecule type" value="Genomic_DNA"/>
</dbReference>
<keyword evidence="8" id="KW-0804">Transcription</keyword>